<dbReference type="EMBL" id="FOPI01000019">
    <property type="protein sequence ID" value="SFG42519.1"/>
    <property type="molecule type" value="Genomic_DNA"/>
</dbReference>
<protein>
    <submittedName>
        <fullName evidence="4">Alpha amylase, N-terminal ig-like domain</fullName>
    </submittedName>
</protein>
<evidence type="ECO:0000313" key="4">
    <source>
        <dbReference type="EMBL" id="SFG42519.1"/>
    </source>
</evidence>
<dbReference type="Pfam" id="PF02903">
    <property type="entry name" value="Alpha-amylase_N"/>
    <property type="match status" value="1"/>
</dbReference>
<evidence type="ECO:0000313" key="5">
    <source>
        <dbReference type="Proteomes" id="UP000182635"/>
    </source>
</evidence>
<keyword evidence="2" id="KW-0326">Glycosidase</keyword>
<evidence type="ECO:0000256" key="2">
    <source>
        <dbReference type="ARBA" id="ARBA00023295"/>
    </source>
</evidence>
<dbReference type="CDD" id="cd02857">
    <property type="entry name" value="E_set_CDase_PDE_N"/>
    <property type="match status" value="1"/>
</dbReference>
<accession>A0A1I2RSL4</accession>
<dbReference type="SUPFAM" id="SSF51445">
    <property type="entry name" value="(Trans)glycosidases"/>
    <property type="match status" value="1"/>
</dbReference>
<dbReference type="RefSeq" id="WP_046922023.1">
    <property type="nucleotide sequence ID" value="NZ_AYYL01000012.1"/>
</dbReference>
<dbReference type="GO" id="GO:0005975">
    <property type="term" value="P:carbohydrate metabolic process"/>
    <property type="evidence" value="ECO:0007669"/>
    <property type="project" value="InterPro"/>
</dbReference>
<dbReference type="PANTHER" id="PTHR10357">
    <property type="entry name" value="ALPHA-AMYLASE FAMILY MEMBER"/>
    <property type="match status" value="1"/>
</dbReference>
<dbReference type="Pfam" id="PF00128">
    <property type="entry name" value="Alpha-amylase"/>
    <property type="match status" value="1"/>
</dbReference>
<dbReference type="InterPro" id="IPR013783">
    <property type="entry name" value="Ig-like_fold"/>
</dbReference>
<gene>
    <name evidence="4" type="ORF">SAMN02910432_01319</name>
</gene>
<sequence length="607" mass="69777">MDKAAIFHHPESEMGYLTKQNKYCVRLRTRHGDFARIRVIYGAPCAEALRNIEGNTWAFDQLEMTKYLVNGEFDYWEALLPVSSKHRIKYAFRLLDATDGEYLYGENALKIFNLQNVAQMRGFITPYLNKCSQKISNDWAQKTVWYRVMPDRFANGDETSDPKGADDWNNDPMKASLFGGDLQGIIDHLDHLQKLGFNGLYLTPVFSAYSGHKFDTIDFFQVDKNFGTKETLKKLVEAVHNRGMHVMMDICCDHLSDFSLEWQDVRHYSERSSYAKWFLIDKYPVRYIPSDIPDYAKMLTYEAVDDNPHQPRLNFENAEVQDMFSNVFRYWTRNFGIDAWCLNNADELPDSFKRRLKDELRLLDPSVMLVSKGRLKANDGSENVLDVVFSNSYSCEIVDAFTKGDVTPIDLSDSQVQTASKRRSSAIPCDILEFDAPDTVRLIDACGGNEELLRSLLAFSFMQIQAPCFLYGTEDLLSVKAEEKDENSGEQPFLNASQSPSLQPTMKWEKEKQNATMTRFVSRLTAIRRKYIDILTKGSFEWGQCSNKTGFITFTRRLGKQQLFCCFNLGYGSIRIVTPKNAKLLLSQNLMEKDSRLGKQGFVIVEM</sequence>
<evidence type="ECO:0000256" key="1">
    <source>
        <dbReference type="ARBA" id="ARBA00022801"/>
    </source>
</evidence>
<dbReference type="InterPro" id="IPR017853">
    <property type="entry name" value="GH"/>
</dbReference>
<dbReference type="PANTHER" id="PTHR10357:SF210">
    <property type="entry name" value="MALTODEXTRIN GLUCOSIDASE"/>
    <property type="match status" value="1"/>
</dbReference>
<dbReference type="Proteomes" id="UP000182635">
    <property type="component" value="Unassembled WGS sequence"/>
</dbReference>
<proteinExistence type="predicted"/>
<dbReference type="InterPro" id="IPR006047">
    <property type="entry name" value="GH13_cat_dom"/>
</dbReference>
<dbReference type="Gene3D" id="3.20.20.80">
    <property type="entry name" value="Glycosidases"/>
    <property type="match status" value="1"/>
</dbReference>
<reference evidence="5" key="1">
    <citation type="submission" date="2016-10" db="EMBL/GenBank/DDBJ databases">
        <authorList>
            <person name="Varghese N."/>
            <person name="Submissions S."/>
        </authorList>
    </citation>
    <scope>NUCLEOTIDE SEQUENCE [LARGE SCALE GENOMIC DNA]</scope>
    <source>
        <strain evidence="5">DSM 20403</strain>
    </source>
</reference>
<dbReference type="InterPro" id="IPR045857">
    <property type="entry name" value="O16G_dom_2"/>
</dbReference>
<keyword evidence="1" id="KW-0378">Hydrolase</keyword>
<dbReference type="InterPro" id="IPR014756">
    <property type="entry name" value="Ig_E-set"/>
</dbReference>
<dbReference type="AlphaFoldDB" id="A0A1I2RSL4"/>
<dbReference type="Gene3D" id="2.60.40.10">
    <property type="entry name" value="Immunoglobulins"/>
    <property type="match status" value="1"/>
</dbReference>
<dbReference type="SMART" id="SM00642">
    <property type="entry name" value="Aamy"/>
    <property type="match status" value="1"/>
</dbReference>
<dbReference type="GO" id="GO:0004553">
    <property type="term" value="F:hydrolase activity, hydrolyzing O-glycosyl compounds"/>
    <property type="evidence" value="ECO:0007669"/>
    <property type="project" value="InterPro"/>
</dbReference>
<feature type="domain" description="Glycosyl hydrolase family 13 catalytic" evidence="3">
    <location>
        <begin position="147"/>
        <end position="528"/>
    </location>
</feature>
<dbReference type="Gene3D" id="3.90.400.10">
    <property type="entry name" value="Oligo-1,6-glucosidase, Domain 2"/>
    <property type="match status" value="1"/>
</dbReference>
<dbReference type="SUPFAM" id="SSF81296">
    <property type="entry name" value="E set domains"/>
    <property type="match status" value="1"/>
</dbReference>
<name>A0A1I2RSL4_9LACO</name>
<dbReference type="InterPro" id="IPR004185">
    <property type="entry name" value="Glyco_hydro_13_lg-like_dom"/>
</dbReference>
<dbReference type="OrthoDB" id="9761875at2"/>
<organism evidence="4 5">
    <name type="scientific">Ligilactobacillus ruminis DSM 20403 = NBRC 102161</name>
    <dbReference type="NCBI Taxonomy" id="1423798"/>
    <lineage>
        <taxon>Bacteria</taxon>
        <taxon>Bacillati</taxon>
        <taxon>Bacillota</taxon>
        <taxon>Bacilli</taxon>
        <taxon>Lactobacillales</taxon>
        <taxon>Lactobacillaceae</taxon>
        <taxon>Ligilactobacillus</taxon>
    </lineage>
</organism>
<evidence type="ECO:0000259" key="3">
    <source>
        <dbReference type="SMART" id="SM00642"/>
    </source>
</evidence>